<evidence type="ECO:0000256" key="2">
    <source>
        <dbReference type="ARBA" id="ARBA00008044"/>
    </source>
</evidence>
<dbReference type="OrthoDB" id="20582at2759"/>
<gene>
    <name evidence="5" type="ORF">SPHA_73478</name>
</gene>
<feature type="region of interest" description="Disordered" evidence="4">
    <location>
        <begin position="277"/>
        <end position="313"/>
    </location>
</feature>
<keyword evidence="6" id="KW-1185">Reference proteome</keyword>
<proteinExistence type="inferred from homology"/>
<dbReference type="PANTHER" id="PTHR13375">
    <property type="entry name" value="FMS INTERACTING PROTEIN"/>
    <property type="match status" value="1"/>
</dbReference>
<dbReference type="Pfam" id="PF09766">
    <property type="entry name" value="FmiP_Thoc5"/>
    <property type="match status" value="1"/>
</dbReference>
<comment type="similarity">
    <text evidence="2">Belongs to the THOC5 family.</text>
</comment>
<evidence type="ECO:0000256" key="3">
    <source>
        <dbReference type="ARBA" id="ARBA00023242"/>
    </source>
</evidence>
<dbReference type="AlphaFoldDB" id="A0A812EGW9"/>
<feature type="compositionally biased region" description="Basic and acidic residues" evidence="4">
    <location>
        <begin position="301"/>
        <end position="313"/>
    </location>
</feature>
<evidence type="ECO:0000313" key="5">
    <source>
        <dbReference type="EMBL" id="CAE1323613.1"/>
    </source>
</evidence>
<comment type="subcellular location">
    <subcellularLocation>
        <location evidence="1">Nucleus</location>
    </subcellularLocation>
</comment>
<comment type="caution">
    <text evidence="5">The sequence shown here is derived from an EMBL/GenBank/DDBJ whole genome shotgun (WGS) entry which is preliminary data.</text>
</comment>
<protein>
    <submittedName>
        <fullName evidence="5">THOC5</fullName>
    </submittedName>
</protein>
<dbReference type="PANTHER" id="PTHR13375:SF3">
    <property type="entry name" value="THO COMPLEX SUBUNIT 5 HOMOLOG"/>
    <property type="match status" value="1"/>
</dbReference>
<accession>A0A812EGW9</accession>
<evidence type="ECO:0000256" key="4">
    <source>
        <dbReference type="SAM" id="MobiDB-lite"/>
    </source>
</evidence>
<dbReference type="Proteomes" id="UP000597762">
    <property type="component" value="Unassembled WGS sequence"/>
</dbReference>
<dbReference type="GO" id="GO:0006406">
    <property type="term" value="P:mRNA export from nucleus"/>
    <property type="evidence" value="ECO:0007669"/>
    <property type="project" value="TreeGrafter"/>
</dbReference>
<organism evidence="5 6">
    <name type="scientific">Acanthosepion pharaonis</name>
    <name type="common">Pharaoh cuttlefish</name>
    <name type="synonym">Sepia pharaonis</name>
    <dbReference type="NCBI Taxonomy" id="158019"/>
    <lineage>
        <taxon>Eukaryota</taxon>
        <taxon>Metazoa</taxon>
        <taxon>Spiralia</taxon>
        <taxon>Lophotrochozoa</taxon>
        <taxon>Mollusca</taxon>
        <taxon>Cephalopoda</taxon>
        <taxon>Coleoidea</taxon>
        <taxon>Decapodiformes</taxon>
        <taxon>Sepiida</taxon>
        <taxon>Sepiina</taxon>
        <taxon>Sepiidae</taxon>
        <taxon>Acanthosepion</taxon>
    </lineage>
</organism>
<sequence length="643" mass="74126">MEKTSLFYAEEEEIDHRDAQKDLQLYKESCNEILKLIQNIKELKAVKTKEAAAEIEEHKSNAVLQFVLLKKLNRLAHIRCKKVRESTNEGKLQIDQYHLQLQNLLYEAFHLQKEITKCLEFKSKDEEVELISVEEFYKTAPEEISKPQDTLEDPHQQTLARLDWELEQRKELSGELGKSQEKKEKLLKEITESQEYLDSMQPKLNSILQATKPVQEYLNMPFDDIRHKHQTARHLPQPLYVLFMQASSYQEACDPHLSVTLEGDQEAARSLDMEATFDDLDSDNSDNDDQDKHSSKHRRKTTESRKSERKEQALRKHPLTVILTIGCTDGSSVALTFSYVLMLNIITVEVKIQPGPHAITHSICGGDLLLPDKFLSYLYPGDHGCDTPNPANQYVLKKLGLGDFSHHLNHIGHPYMWAQWLAGLQFLSDDAKNGISLSASHMQNTIQLLRHRIKSRLSLLKQLVSLERSSIPVCGEYMNLFPVKIITQLSSWRRSTFEDFANLPYTSNLIQEGLAQQSDLYFCAVFERSSARLICHVIVAPNYPVVAPVFSLCVHWQTIRTALNDCHVQEMESEVNVHYEELVHPESRDQILSNQLQRICMCFDVYLETESKNMAREGPLEISREKIYPRLARGPNRNKTFQV</sequence>
<dbReference type="InterPro" id="IPR019163">
    <property type="entry name" value="THO_Thoc5"/>
</dbReference>
<evidence type="ECO:0000313" key="6">
    <source>
        <dbReference type="Proteomes" id="UP000597762"/>
    </source>
</evidence>
<evidence type="ECO:0000256" key="1">
    <source>
        <dbReference type="ARBA" id="ARBA00004123"/>
    </source>
</evidence>
<reference evidence="5" key="1">
    <citation type="submission" date="2021-01" db="EMBL/GenBank/DDBJ databases">
        <authorList>
            <person name="Li R."/>
            <person name="Bekaert M."/>
        </authorList>
    </citation>
    <scope>NUCLEOTIDE SEQUENCE</scope>
    <source>
        <strain evidence="5">Farmed</strain>
    </source>
</reference>
<name>A0A812EGW9_ACAPH</name>
<dbReference type="EMBL" id="CAHIKZ030005380">
    <property type="protein sequence ID" value="CAE1323613.1"/>
    <property type="molecule type" value="Genomic_DNA"/>
</dbReference>
<dbReference type="GO" id="GO:0000445">
    <property type="term" value="C:THO complex part of transcription export complex"/>
    <property type="evidence" value="ECO:0007669"/>
    <property type="project" value="TreeGrafter"/>
</dbReference>
<feature type="compositionally biased region" description="Acidic residues" evidence="4">
    <location>
        <begin position="277"/>
        <end position="289"/>
    </location>
</feature>
<dbReference type="GO" id="GO:0003729">
    <property type="term" value="F:mRNA binding"/>
    <property type="evidence" value="ECO:0007669"/>
    <property type="project" value="TreeGrafter"/>
</dbReference>
<keyword evidence="3" id="KW-0539">Nucleus</keyword>